<name>A0AAV6MPS6_9ROSI</name>
<evidence type="ECO:0000313" key="1">
    <source>
        <dbReference type="EMBL" id="KAG6583804.1"/>
    </source>
</evidence>
<comment type="caution">
    <text evidence="1">The sequence shown here is derived from an EMBL/GenBank/DDBJ whole genome shotgun (WGS) entry which is preliminary data.</text>
</comment>
<organism evidence="1 2">
    <name type="scientific">Cucurbita argyrosperma subsp. sororia</name>
    <dbReference type="NCBI Taxonomy" id="37648"/>
    <lineage>
        <taxon>Eukaryota</taxon>
        <taxon>Viridiplantae</taxon>
        <taxon>Streptophyta</taxon>
        <taxon>Embryophyta</taxon>
        <taxon>Tracheophyta</taxon>
        <taxon>Spermatophyta</taxon>
        <taxon>Magnoliopsida</taxon>
        <taxon>eudicotyledons</taxon>
        <taxon>Gunneridae</taxon>
        <taxon>Pentapetalae</taxon>
        <taxon>rosids</taxon>
        <taxon>fabids</taxon>
        <taxon>Cucurbitales</taxon>
        <taxon>Cucurbitaceae</taxon>
        <taxon>Cucurbiteae</taxon>
        <taxon>Cucurbita</taxon>
    </lineage>
</organism>
<dbReference type="Proteomes" id="UP000685013">
    <property type="component" value="Chromosome 13"/>
</dbReference>
<protein>
    <submittedName>
        <fullName evidence="1">Uncharacterized protein</fullName>
    </submittedName>
</protein>
<proteinExistence type="predicted"/>
<accession>A0AAV6MPS6</accession>
<evidence type="ECO:0000313" key="2">
    <source>
        <dbReference type="Proteomes" id="UP000685013"/>
    </source>
</evidence>
<sequence>MPSQLCPALPFSALLCRIWAPPPPPSFPASSIVLAFTKNDSGCIDLVLNQKVDGRRLTRFEARDDLSSLDLFVLE</sequence>
<reference evidence="1 2" key="1">
    <citation type="journal article" date="2021" name="Hortic Res">
        <title>The domestication of Cucurbita argyrosperma as revealed by the genome of its wild relative.</title>
        <authorList>
            <person name="Barrera-Redondo J."/>
            <person name="Sanchez-de la Vega G."/>
            <person name="Aguirre-Liguori J.A."/>
            <person name="Castellanos-Morales G."/>
            <person name="Gutierrez-Guerrero Y.T."/>
            <person name="Aguirre-Dugua X."/>
            <person name="Aguirre-Planter E."/>
            <person name="Tenaillon M.I."/>
            <person name="Lira-Saade R."/>
            <person name="Eguiarte L.E."/>
        </authorList>
    </citation>
    <scope>NUCLEOTIDE SEQUENCE [LARGE SCALE GENOMIC DNA]</scope>
    <source>
        <strain evidence="1">JBR-2021</strain>
    </source>
</reference>
<feature type="non-terminal residue" evidence="1">
    <location>
        <position position="1"/>
    </location>
</feature>
<keyword evidence="2" id="KW-1185">Reference proteome</keyword>
<dbReference type="EMBL" id="JAGKQH010000013">
    <property type="protein sequence ID" value="KAG6583804.1"/>
    <property type="molecule type" value="Genomic_DNA"/>
</dbReference>
<gene>
    <name evidence="1" type="ORF">SDJN03_19736</name>
</gene>
<dbReference type="AlphaFoldDB" id="A0AAV6MPS6"/>